<dbReference type="SMART" id="SM00744">
    <property type="entry name" value="RINGv"/>
    <property type="match status" value="1"/>
</dbReference>
<name>A0A8J1UX94_OWEFU</name>
<dbReference type="InterPro" id="IPR011016">
    <property type="entry name" value="Znf_RING-CH"/>
</dbReference>
<dbReference type="PANTHER" id="PTHR46569">
    <property type="entry name" value="E3 UBIQUITIN-PROTEIN LIGASE TRAIP"/>
    <property type="match status" value="1"/>
</dbReference>
<dbReference type="GO" id="GO:0016567">
    <property type="term" value="P:protein ubiquitination"/>
    <property type="evidence" value="ECO:0007669"/>
    <property type="project" value="TreeGrafter"/>
</dbReference>
<dbReference type="AlphaFoldDB" id="A0A8J1UX94"/>
<accession>A0A8J1UX94</accession>
<reference evidence="4" key="1">
    <citation type="submission" date="2022-03" db="EMBL/GenBank/DDBJ databases">
        <authorList>
            <person name="Martin C."/>
        </authorList>
    </citation>
    <scope>NUCLEOTIDE SEQUENCE</scope>
</reference>
<dbReference type="Gene3D" id="3.30.40.10">
    <property type="entry name" value="Zinc/RING finger domain, C3HC4 (zinc finger)"/>
    <property type="match status" value="1"/>
</dbReference>
<dbReference type="GO" id="GO:0061630">
    <property type="term" value="F:ubiquitin protein ligase activity"/>
    <property type="evidence" value="ECO:0007669"/>
    <property type="project" value="TreeGrafter"/>
</dbReference>
<keyword evidence="3" id="KW-0862">Zinc</keyword>
<dbReference type="OrthoDB" id="8062037at2759"/>
<dbReference type="GO" id="GO:0005634">
    <property type="term" value="C:nucleus"/>
    <property type="evidence" value="ECO:0007669"/>
    <property type="project" value="TreeGrafter"/>
</dbReference>
<evidence type="ECO:0000256" key="1">
    <source>
        <dbReference type="ARBA" id="ARBA00022723"/>
    </source>
</evidence>
<evidence type="ECO:0000256" key="2">
    <source>
        <dbReference type="ARBA" id="ARBA00022771"/>
    </source>
</evidence>
<dbReference type="InterPro" id="IPR013083">
    <property type="entry name" value="Znf_RING/FYVE/PHD"/>
</dbReference>
<evidence type="ECO:0000313" key="5">
    <source>
        <dbReference type="Proteomes" id="UP000749559"/>
    </source>
</evidence>
<dbReference type="InterPro" id="IPR052639">
    <property type="entry name" value="TRAIP_ubiq-protein_ligase"/>
</dbReference>
<sequence>MRIQCSICTELYEHDSIISGLPCGHLFHRECVQRWFTSSNKRDCPQCRNHVDRKKVIDKLYFVVGDYDNGETEDNAPERIKNQLDDAKVTIREIKKDKEAAIEKYAKLQRVINEISDEKHSLKLLFEQEQASNEGLQRQVAFLQAQQRDAQRAKEECKTYKKRVTELENVEKVVKGCESEVRELISQRGDGSGSMKELAQWNITLKGELTRTKRDKRFMQSENDKLRIQLSNVKKALMDKTTECTAIKEQFNDSENDLKHTEKENEKLKKKLALLMSSLGSPGDTAAGFAHRLMNESPMPLPPKLSTPSSSGQIDLDSGSFVVPCTPEIVKPSPNTQIKNDCENNGIKYIKTTSLANPSKKRKADEPVENFVVGLGNLNLFKKKGLIENSRIRNGYNGMGGHEKFIEMRKGPQMKPLKKPVQKSGQLPKASKLAKKNPPLPKLDFYLSQNTSD</sequence>
<dbReference type="Proteomes" id="UP000749559">
    <property type="component" value="Unassembled WGS sequence"/>
</dbReference>
<evidence type="ECO:0000256" key="3">
    <source>
        <dbReference type="ARBA" id="ARBA00022833"/>
    </source>
</evidence>
<dbReference type="InterPro" id="IPR001841">
    <property type="entry name" value="Znf_RING"/>
</dbReference>
<organism evidence="4 5">
    <name type="scientific">Owenia fusiformis</name>
    <name type="common">Polychaete worm</name>
    <dbReference type="NCBI Taxonomy" id="6347"/>
    <lineage>
        <taxon>Eukaryota</taxon>
        <taxon>Metazoa</taxon>
        <taxon>Spiralia</taxon>
        <taxon>Lophotrochozoa</taxon>
        <taxon>Annelida</taxon>
        <taxon>Polychaeta</taxon>
        <taxon>Sedentaria</taxon>
        <taxon>Canalipalpata</taxon>
        <taxon>Sabellida</taxon>
        <taxon>Oweniida</taxon>
        <taxon>Oweniidae</taxon>
        <taxon>Owenia</taxon>
    </lineage>
</organism>
<comment type="caution">
    <text evidence="4">The sequence shown here is derived from an EMBL/GenBank/DDBJ whole genome shotgun (WGS) entry which is preliminary data.</text>
</comment>
<proteinExistence type="predicted"/>
<evidence type="ECO:0000313" key="4">
    <source>
        <dbReference type="EMBL" id="CAH1772674.1"/>
    </source>
</evidence>
<dbReference type="PROSITE" id="PS50089">
    <property type="entry name" value="ZF_RING_2"/>
    <property type="match status" value="1"/>
</dbReference>
<keyword evidence="2" id="KW-0863">Zinc-finger</keyword>
<dbReference type="GO" id="GO:0090734">
    <property type="term" value="C:site of DNA damage"/>
    <property type="evidence" value="ECO:0007669"/>
    <property type="project" value="TreeGrafter"/>
</dbReference>
<protein>
    <submittedName>
        <fullName evidence="4">Uncharacterized protein</fullName>
    </submittedName>
</protein>
<dbReference type="EMBL" id="CAIIXF020000001">
    <property type="protein sequence ID" value="CAH1772674.1"/>
    <property type="molecule type" value="Genomic_DNA"/>
</dbReference>
<dbReference type="Pfam" id="PF13639">
    <property type="entry name" value="zf-RING_2"/>
    <property type="match status" value="1"/>
</dbReference>
<keyword evidence="5" id="KW-1185">Reference proteome</keyword>
<dbReference type="GO" id="GO:0008270">
    <property type="term" value="F:zinc ion binding"/>
    <property type="evidence" value="ECO:0007669"/>
    <property type="project" value="UniProtKB-KW"/>
</dbReference>
<dbReference type="SUPFAM" id="SSF57850">
    <property type="entry name" value="RING/U-box"/>
    <property type="match status" value="1"/>
</dbReference>
<dbReference type="SMART" id="SM00184">
    <property type="entry name" value="RING"/>
    <property type="match status" value="1"/>
</dbReference>
<gene>
    <name evidence="4" type="ORF">OFUS_LOCUS398</name>
</gene>
<dbReference type="PANTHER" id="PTHR46569:SF1">
    <property type="entry name" value="E3 UBIQUITIN-PROTEIN LIGASE RFWD3-RELATED"/>
    <property type="match status" value="1"/>
</dbReference>
<keyword evidence="1" id="KW-0479">Metal-binding</keyword>
<dbReference type="GO" id="GO:0031297">
    <property type="term" value="P:replication fork processing"/>
    <property type="evidence" value="ECO:0007669"/>
    <property type="project" value="TreeGrafter"/>
</dbReference>